<organism evidence="11 12">
    <name type="scientific">Novosphingobium resinovorum</name>
    <dbReference type="NCBI Taxonomy" id="158500"/>
    <lineage>
        <taxon>Bacteria</taxon>
        <taxon>Pseudomonadati</taxon>
        <taxon>Pseudomonadota</taxon>
        <taxon>Alphaproteobacteria</taxon>
        <taxon>Sphingomonadales</taxon>
        <taxon>Sphingomonadaceae</taxon>
        <taxon>Novosphingobium</taxon>
    </lineage>
</organism>
<comment type="subcellular location">
    <subcellularLocation>
        <location evidence="9">Cell membrane</location>
        <topology evidence="9">Lipid-anchor</topology>
    </subcellularLocation>
    <subcellularLocation>
        <location evidence="1">Membrane</location>
    </subcellularLocation>
</comment>
<evidence type="ECO:0000256" key="7">
    <source>
        <dbReference type="ARBA" id="ARBA00023139"/>
    </source>
</evidence>
<reference evidence="11 12" key="1">
    <citation type="submission" date="2014-03" db="EMBL/GenBank/DDBJ databases">
        <title>Whole genome sequence of Novosphingobium resinovorum KF1.</title>
        <authorList>
            <person name="Gan H.M."/>
            <person name="Gan H.Y."/>
            <person name="Chew T.H."/>
            <person name="Savka M.A."/>
        </authorList>
    </citation>
    <scope>NUCLEOTIDE SEQUENCE [LARGE SCALE GENOMIC DNA]</scope>
    <source>
        <strain evidence="11 12">KF1</strain>
    </source>
</reference>
<dbReference type="Proteomes" id="UP000024329">
    <property type="component" value="Unassembled WGS sequence"/>
</dbReference>
<dbReference type="GO" id="GO:0005886">
    <property type="term" value="C:plasma membrane"/>
    <property type="evidence" value="ECO:0007669"/>
    <property type="project" value="UniProtKB-SubCell"/>
</dbReference>
<accession>A0A031K3L5</accession>
<dbReference type="SUPFAM" id="SSF56954">
    <property type="entry name" value="Outer membrane efflux proteins (OEP)"/>
    <property type="match status" value="1"/>
</dbReference>
<dbReference type="PANTHER" id="PTHR30203:SF20">
    <property type="entry name" value="MULTIDRUG RESISTANCE OUTER MEMBRANE PROTEIN MDTP-RELATED"/>
    <property type="match status" value="1"/>
</dbReference>
<keyword evidence="3 9" id="KW-1134">Transmembrane beta strand</keyword>
<dbReference type="PROSITE" id="PS51257">
    <property type="entry name" value="PROKAR_LIPOPROTEIN"/>
    <property type="match status" value="1"/>
</dbReference>
<dbReference type="STRING" id="158500.BES08_08920"/>
<evidence type="ECO:0000256" key="3">
    <source>
        <dbReference type="ARBA" id="ARBA00022452"/>
    </source>
</evidence>
<keyword evidence="5 9" id="KW-0732">Signal</keyword>
<evidence type="ECO:0000256" key="5">
    <source>
        <dbReference type="ARBA" id="ARBA00022729"/>
    </source>
</evidence>
<dbReference type="AlphaFoldDB" id="A0A031K3L5"/>
<comment type="similarity">
    <text evidence="2 9">Belongs to the outer membrane factor (OMF) (TC 1.B.17) family.</text>
</comment>
<dbReference type="EMBL" id="JFYZ01000002">
    <property type="protein sequence ID" value="EZP83618.1"/>
    <property type="molecule type" value="Genomic_DNA"/>
</dbReference>
<dbReference type="Gene3D" id="2.20.200.10">
    <property type="entry name" value="Outer membrane efflux proteins (OEP)"/>
    <property type="match status" value="1"/>
</dbReference>
<evidence type="ECO:0000313" key="12">
    <source>
        <dbReference type="Proteomes" id="UP000024329"/>
    </source>
</evidence>
<dbReference type="GO" id="GO:0015562">
    <property type="term" value="F:efflux transmembrane transporter activity"/>
    <property type="evidence" value="ECO:0007669"/>
    <property type="project" value="InterPro"/>
</dbReference>
<feature type="region of interest" description="Disordered" evidence="10">
    <location>
        <begin position="28"/>
        <end position="48"/>
    </location>
</feature>
<dbReference type="eggNOG" id="COG1538">
    <property type="taxonomic scope" value="Bacteria"/>
</dbReference>
<keyword evidence="8 9" id="KW-0449">Lipoprotein</keyword>
<proteinExistence type="inferred from homology"/>
<feature type="signal peptide" evidence="9">
    <location>
        <begin position="1"/>
        <end position="22"/>
    </location>
</feature>
<dbReference type="Pfam" id="PF02321">
    <property type="entry name" value="OEP"/>
    <property type="match status" value="2"/>
</dbReference>
<dbReference type="RefSeq" id="WP_036523512.1">
    <property type="nucleotide sequence ID" value="NZ_JFYZ01000002.1"/>
</dbReference>
<evidence type="ECO:0000256" key="2">
    <source>
        <dbReference type="ARBA" id="ARBA00007613"/>
    </source>
</evidence>
<comment type="caution">
    <text evidence="11">The sequence shown here is derived from an EMBL/GenBank/DDBJ whole genome shotgun (WGS) entry which is preliminary data.</text>
</comment>
<evidence type="ECO:0000256" key="8">
    <source>
        <dbReference type="ARBA" id="ARBA00023288"/>
    </source>
</evidence>
<sequence length="484" mass="50375">MSTKFSPRVATAALLIASSSLAGCGAPDLGPRPELRPPSTLDSAASIQGTAAEWPQERWWTAYGDPQLDGLVDEAIKGSPDVATALARIRQAQGALESSRAALLPSIGGQGSASVEKQSYNNGTPVAALPKGWKDYGMLALSANLNLDIWGKNRALLAAATSAAEAAVADERQAELVLASEVVSSYFDLGRLLERQKVLDETLAAREGSAKLVGQRVTQGLDNQSPLRQSNAEAARARIDVAANREQIEKRRHALAALLGTGPDRTLTLTPPSIATIAATPVPADAGIALAGRRPDIVMSRKLVQAADKGVEYAKKSFLPDISLSGLIGLSSLGISHLFDGGSDYGSAGAAVSLPIFQGGALSGRYRLARGGYDTMVASYNKSVIGALQEVADALSTRTSAGEQERHALEARTEANAAYGLALQRYKGGLSTYIDVLSAETTALDTRLGAVDAHFATLASEVALKRALGGGYADDSAKKATPDE</sequence>
<dbReference type="PANTHER" id="PTHR30203">
    <property type="entry name" value="OUTER MEMBRANE CATION EFFLUX PROTEIN"/>
    <property type="match status" value="1"/>
</dbReference>
<dbReference type="NCBIfam" id="TIGR01845">
    <property type="entry name" value="outer_NodT"/>
    <property type="match status" value="1"/>
</dbReference>
<keyword evidence="4 9" id="KW-0812">Transmembrane</keyword>
<evidence type="ECO:0000313" key="11">
    <source>
        <dbReference type="EMBL" id="EZP83618.1"/>
    </source>
</evidence>
<gene>
    <name evidence="11" type="ORF">BV97_00803</name>
</gene>
<evidence type="ECO:0000256" key="10">
    <source>
        <dbReference type="SAM" id="MobiDB-lite"/>
    </source>
</evidence>
<dbReference type="InterPro" id="IPR010131">
    <property type="entry name" value="MdtP/NodT-like"/>
</dbReference>
<feature type="chain" id="PRO_5001431778" evidence="9">
    <location>
        <begin position="23"/>
        <end position="484"/>
    </location>
</feature>
<protein>
    <submittedName>
        <fullName evidence="11">RND efflux system outer membrane lipoprotein</fullName>
    </submittedName>
</protein>
<dbReference type="Gene3D" id="1.20.1600.10">
    <property type="entry name" value="Outer membrane efflux proteins (OEP)"/>
    <property type="match status" value="1"/>
</dbReference>
<evidence type="ECO:0000256" key="9">
    <source>
        <dbReference type="RuleBase" id="RU362097"/>
    </source>
</evidence>
<name>A0A031K3L5_9SPHN</name>
<dbReference type="PATRIC" id="fig|158500.4.peg.824"/>
<evidence type="ECO:0000256" key="4">
    <source>
        <dbReference type="ARBA" id="ARBA00022692"/>
    </source>
</evidence>
<keyword evidence="7 9" id="KW-0564">Palmitate</keyword>
<keyword evidence="6 9" id="KW-0472">Membrane</keyword>
<evidence type="ECO:0000256" key="1">
    <source>
        <dbReference type="ARBA" id="ARBA00004370"/>
    </source>
</evidence>
<evidence type="ECO:0000256" key="6">
    <source>
        <dbReference type="ARBA" id="ARBA00023136"/>
    </source>
</evidence>
<dbReference type="InterPro" id="IPR003423">
    <property type="entry name" value="OMP_efflux"/>
</dbReference>